<evidence type="ECO:0000256" key="4">
    <source>
        <dbReference type="RuleBase" id="RU003718"/>
    </source>
</evidence>
<dbReference type="SUPFAM" id="SSF53756">
    <property type="entry name" value="UDP-Glycosyltransferase/glycogen phosphorylase"/>
    <property type="match status" value="1"/>
</dbReference>
<dbReference type="EC" id="2.4.1.-" evidence="5"/>
<dbReference type="GO" id="GO:0080043">
    <property type="term" value="F:quercetin 3-O-glucosyltransferase activity"/>
    <property type="evidence" value="ECO:0007669"/>
    <property type="project" value="TreeGrafter"/>
</dbReference>
<dbReference type="AlphaFoldDB" id="A0A8K1DUK3"/>
<dbReference type="InterPro" id="IPR035595">
    <property type="entry name" value="UDP_glycos_trans_CS"/>
</dbReference>
<reference evidence="6" key="1">
    <citation type="submission" date="2020-04" db="EMBL/GenBank/DDBJ databases">
        <title>Detoxification of monoterpenes by plant glycosyltranferases.</title>
        <authorList>
            <person name="Karlova R."/>
            <person name="Beekwilder J."/>
        </authorList>
    </citation>
    <scope>NUCLEOTIDE SEQUENCE</scope>
</reference>
<evidence type="ECO:0000256" key="1">
    <source>
        <dbReference type="ARBA" id="ARBA00009995"/>
    </source>
</evidence>
<keyword evidence="3 4" id="KW-0808">Transferase</keyword>
<evidence type="ECO:0000256" key="3">
    <source>
        <dbReference type="ARBA" id="ARBA00022679"/>
    </source>
</evidence>
<evidence type="ECO:0000256" key="5">
    <source>
        <dbReference type="RuleBase" id="RU362057"/>
    </source>
</evidence>
<dbReference type="FunFam" id="3.40.50.2000:FF:000078">
    <property type="entry name" value="Glycosyltransferase"/>
    <property type="match status" value="1"/>
</dbReference>
<evidence type="ECO:0000256" key="2">
    <source>
        <dbReference type="ARBA" id="ARBA00022676"/>
    </source>
</evidence>
<protein>
    <recommendedName>
        <fullName evidence="5">Glycosyltransferase</fullName>
        <ecNumber evidence="5">2.4.1.-</ecNumber>
    </recommendedName>
</protein>
<dbReference type="Gene3D" id="3.40.50.2000">
    <property type="entry name" value="Glycogen Phosphorylase B"/>
    <property type="match status" value="2"/>
</dbReference>
<dbReference type="PANTHER" id="PTHR11926:SF1494">
    <property type="entry name" value="FLAVONOL 3-O-GLUCOSYLTRANSFERASE UGT76E12-RELATED"/>
    <property type="match status" value="1"/>
</dbReference>
<dbReference type="Pfam" id="PF00201">
    <property type="entry name" value="UDPGT"/>
    <property type="match status" value="1"/>
</dbReference>
<evidence type="ECO:0000313" key="6">
    <source>
        <dbReference type="EMBL" id="QNV69593.1"/>
    </source>
</evidence>
<accession>A0A8K1DUK3</accession>
<dbReference type="PROSITE" id="PS00375">
    <property type="entry name" value="UDPGT"/>
    <property type="match status" value="1"/>
</dbReference>
<proteinExistence type="evidence at transcript level"/>
<dbReference type="PANTHER" id="PTHR11926">
    <property type="entry name" value="GLUCOSYL/GLUCURONOSYL TRANSFERASES"/>
    <property type="match status" value="1"/>
</dbReference>
<gene>
    <name evidence="6" type="primary">MUGT10</name>
</gene>
<dbReference type="CDD" id="cd03784">
    <property type="entry name" value="GT1_Gtf-like"/>
    <property type="match status" value="1"/>
</dbReference>
<dbReference type="GO" id="GO:0080044">
    <property type="term" value="F:quercetin 7-O-glucosyltransferase activity"/>
    <property type="evidence" value="ECO:0007669"/>
    <property type="project" value="TreeGrafter"/>
</dbReference>
<organism evidence="6">
    <name type="scientific">Mentha piperita</name>
    <name type="common">Peppermint</name>
    <name type="synonym">Mentha aquatica x Mentha spicata</name>
    <dbReference type="NCBI Taxonomy" id="34256"/>
    <lineage>
        <taxon>Eukaryota</taxon>
        <taxon>Viridiplantae</taxon>
        <taxon>Streptophyta</taxon>
        <taxon>Embryophyta</taxon>
        <taxon>Tracheophyta</taxon>
        <taxon>Spermatophyta</taxon>
        <taxon>Magnoliopsida</taxon>
        <taxon>eudicotyledons</taxon>
        <taxon>Gunneridae</taxon>
        <taxon>Pentapetalae</taxon>
        <taxon>asterids</taxon>
        <taxon>lamiids</taxon>
        <taxon>Lamiales</taxon>
        <taxon>Lamiaceae</taxon>
        <taxon>Nepetoideae</taxon>
        <taxon>Mentheae</taxon>
        <taxon>Menthinae</taxon>
        <taxon>Mentha</taxon>
    </lineage>
</organism>
<keyword evidence="2 4" id="KW-0328">Glycosyltransferase</keyword>
<dbReference type="EMBL" id="MT333782">
    <property type="protein sequence ID" value="QNV69593.1"/>
    <property type="molecule type" value="mRNA"/>
</dbReference>
<sequence length="480" mass="53671">MASLKEQKPHAIMVSFHLQGHIIPFVNLAVKLASKGFSITFAHLDFVHRQISQSQPNDAGETDIFAAARSSGLDIRYTTFSDGMPLDLVRAANFDQWLEHFRDRFPDKVDDLIAKILGSDSSVPASNYFLIADTFCLWPEKIAAKYGLVNVSFWTEPALVFSLYYHLELLREKGHVPVNGRPEIVDYVPGIDSINTKDFMSYLHDTELTVVHDVIFRAFAAVRSADFILCNSVEELEAEVTSALCQKLPFYSVGPIFPADFAKKSIAKSLLPEADSADWLNSRPPKSVLYVSFGSLATTDKKPIVEIAGGLLLSEVSFIWVMRPGMVDSGGGGVLPEGFEDRTRNRGMVVPWCSQNEVLQNPAIGGFLTHCGWNSVLESVWCTVPMICYPLVTDQITNWKLGGDDWRVGINLCDGESINKEEVAEKIEYVMSEKRSEGLREEVQKVRRTLENAISMDGSSEHNFDRFVEDVTQEICRRAQ</sequence>
<dbReference type="InterPro" id="IPR002213">
    <property type="entry name" value="UDP_glucos_trans"/>
</dbReference>
<comment type="similarity">
    <text evidence="1 4">Belongs to the UDP-glycosyltransferase family.</text>
</comment>
<name>A0A8K1DUK3_MENPI</name>